<dbReference type="EC" id="5.2.1.8" evidence="2 4"/>
<evidence type="ECO:0000256" key="2">
    <source>
        <dbReference type="ARBA" id="ARBA00013194"/>
    </source>
</evidence>
<gene>
    <name evidence="6" type="ORF">VP395_13700</name>
</gene>
<dbReference type="InterPro" id="IPR046357">
    <property type="entry name" value="PPIase_dom_sf"/>
</dbReference>
<evidence type="ECO:0000313" key="6">
    <source>
        <dbReference type="EMBL" id="MEN3324789.1"/>
    </source>
</evidence>
<dbReference type="RefSeq" id="WP_346242586.1">
    <property type="nucleotide sequence ID" value="NZ_JAZHYP010000008.1"/>
</dbReference>
<protein>
    <recommendedName>
        <fullName evidence="2 4">peptidylprolyl isomerase</fullName>
        <ecNumber evidence="2 4">5.2.1.8</ecNumber>
    </recommendedName>
</protein>
<dbReference type="Gene3D" id="3.10.50.40">
    <property type="match status" value="1"/>
</dbReference>
<evidence type="ECO:0000256" key="3">
    <source>
        <dbReference type="ARBA" id="ARBA00023110"/>
    </source>
</evidence>
<dbReference type="InterPro" id="IPR001179">
    <property type="entry name" value="PPIase_FKBP_dom"/>
</dbReference>
<sequence>MNLRKVSLYLLCLTIGVLSCKKDDDPTPVVIEVRDRAEQQLKDKDSLDKYLLTHYYNSGDFGDSNPNPSLSDIVLTKISLGGPIPDGHTLLKDAVGEPETITFEDVIYEYYVLKLNQGGGNDSPKFSDKIRFNYEGFTLDDAVFDYSVNPFDSDLVGNGVSTFGLIPGWRKVIPGFNTAESYVENGDGTVSYMNKGLGIMFLPSGLAYFSSATTGIPAYSPIIFKFELLQMAQNDHDGDGIPSYLEDLNGDGEFTLNYLDLTDVTDDNTDGDNSPDYIDLDDDGDGILTKNEIIISKITKSTLEEVKSEPLAYNEVLLNKIVKEQNGDYTGTIITFKDTDGVKPFDYLDKNY</sequence>
<comment type="caution">
    <text evidence="6">The sequence shown here is derived from an EMBL/GenBank/DDBJ whole genome shotgun (WGS) entry which is preliminary data.</text>
</comment>
<keyword evidence="3 4" id="KW-0697">Rotamase</keyword>
<dbReference type="PROSITE" id="PS51257">
    <property type="entry name" value="PROKAR_LIPOPROTEIN"/>
    <property type="match status" value="1"/>
</dbReference>
<dbReference type="SUPFAM" id="SSF54534">
    <property type="entry name" value="FKBP-like"/>
    <property type="match status" value="1"/>
</dbReference>
<evidence type="ECO:0000313" key="7">
    <source>
        <dbReference type="Proteomes" id="UP001416393"/>
    </source>
</evidence>
<evidence type="ECO:0000256" key="1">
    <source>
        <dbReference type="ARBA" id="ARBA00000971"/>
    </source>
</evidence>
<evidence type="ECO:0000256" key="4">
    <source>
        <dbReference type="PROSITE-ProRule" id="PRU00277"/>
    </source>
</evidence>
<reference evidence="6 7" key="1">
    <citation type="submission" date="2024-01" db="EMBL/GenBank/DDBJ databases">
        <title>Mariniflexile litorale sp. nov., isolated from the shallow sediments of the Sea of Japan.</title>
        <authorList>
            <person name="Romanenko L."/>
            <person name="Bystritskaya E."/>
            <person name="Isaeva M."/>
        </authorList>
    </citation>
    <scope>NUCLEOTIDE SEQUENCE [LARGE SCALE GENOMIC DNA]</scope>
    <source>
        <strain evidence="6 7">KCTC 32427</strain>
    </source>
</reference>
<name>A0ABV0ACG3_9FLAO</name>
<keyword evidence="4" id="KW-0413">Isomerase</keyword>
<organism evidence="6 7">
    <name type="scientific">Mariniflexile soesokkakense</name>
    <dbReference type="NCBI Taxonomy" id="1343160"/>
    <lineage>
        <taxon>Bacteria</taxon>
        <taxon>Pseudomonadati</taxon>
        <taxon>Bacteroidota</taxon>
        <taxon>Flavobacteriia</taxon>
        <taxon>Flavobacteriales</taxon>
        <taxon>Flavobacteriaceae</taxon>
        <taxon>Mariniflexile</taxon>
    </lineage>
</organism>
<keyword evidence="7" id="KW-1185">Reference proteome</keyword>
<comment type="catalytic activity">
    <reaction evidence="1 4">
        <text>[protein]-peptidylproline (omega=180) = [protein]-peptidylproline (omega=0)</text>
        <dbReference type="Rhea" id="RHEA:16237"/>
        <dbReference type="Rhea" id="RHEA-COMP:10747"/>
        <dbReference type="Rhea" id="RHEA-COMP:10748"/>
        <dbReference type="ChEBI" id="CHEBI:83833"/>
        <dbReference type="ChEBI" id="CHEBI:83834"/>
        <dbReference type="EC" id="5.2.1.8"/>
    </reaction>
</comment>
<accession>A0ABV0ACG3</accession>
<evidence type="ECO:0000259" key="5">
    <source>
        <dbReference type="PROSITE" id="PS50059"/>
    </source>
</evidence>
<dbReference type="Proteomes" id="UP001416393">
    <property type="component" value="Unassembled WGS sequence"/>
</dbReference>
<dbReference type="EMBL" id="JAZHYP010000008">
    <property type="protein sequence ID" value="MEN3324789.1"/>
    <property type="molecule type" value="Genomic_DNA"/>
</dbReference>
<feature type="domain" description="PPIase FKBP-type" evidence="5">
    <location>
        <begin position="127"/>
        <end position="232"/>
    </location>
</feature>
<dbReference type="PROSITE" id="PS50059">
    <property type="entry name" value="FKBP_PPIASE"/>
    <property type="match status" value="1"/>
</dbReference>
<proteinExistence type="predicted"/>